<keyword evidence="2" id="KW-1185">Reference proteome</keyword>
<dbReference type="Proteomes" id="UP001174934">
    <property type="component" value="Unassembled WGS sequence"/>
</dbReference>
<protein>
    <submittedName>
        <fullName evidence="1">Uncharacterized protein</fullName>
    </submittedName>
</protein>
<dbReference type="EMBL" id="JAULSR010000010">
    <property type="protein sequence ID" value="KAK0610562.1"/>
    <property type="molecule type" value="Genomic_DNA"/>
</dbReference>
<reference evidence="1" key="1">
    <citation type="submission" date="2023-06" db="EMBL/GenBank/DDBJ databases">
        <title>Genome-scale phylogeny and comparative genomics of the fungal order Sordariales.</title>
        <authorList>
            <consortium name="Lawrence Berkeley National Laboratory"/>
            <person name="Hensen N."/>
            <person name="Bonometti L."/>
            <person name="Westerberg I."/>
            <person name="Brannstrom I.O."/>
            <person name="Guillou S."/>
            <person name="Cros-Aarteil S."/>
            <person name="Calhoun S."/>
            <person name="Haridas S."/>
            <person name="Kuo A."/>
            <person name="Mondo S."/>
            <person name="Pangilinan J."/>
            <person name="Riley R."/>
            <person name="LaButti K."/>
            <person name="Andreopoulos B."/>
            <person name="Lipzen A."/>
            <person name="Chen C."/>
            <person name="Yanf M."/>
            <person name="Daum C."/>
            <person name="Ng V."/>
            <person name="Clum A."/>
            <person name="Steindorff A."/>
            <person name="Ohm R."/>
            <person name="Martin F."/>
            <person name="Silar P."/>
            <person name="Natvig D."/>
            <person name="Lalanne C."/>
            <person name="Gautier V."/>
            <person name="Ament-velasquez S.L."/>
            <person name="Kruys A."/>
            <person name="Hutchinson M.I."/>
            <person name="Powell A.J."/>
            <person name="Barry K."/>
            <person name="Miller A.N."/>
            <person name="Grigoriev I.V."/>
            <person name="Debuchy R."/>
            <person name="Gladieux P."/>
            <person name="Thoren M.H."/>
            <person name="Johannesson H."/>
        </authorList>
    </citation>
    <scope>NUCLEOTIDE SEQUENCE</scope>
    <source>
        <strain evidence="1">SMH3391-2</strain>
    </source>
</reference>
<dbReference type="AlphaFoldDB" id="A0AA39TRS1"/>
<organism evidence="1 2">
    <name type="scientific">Bombardia bombarda</name>
    <dbReference type="NCBI Taxonomy" id="252184"/>
    <lineage>
        <taxon>Eukaryota</taxon>
        <taxon>Fungi</taxon>
        <taxon>Dikarya</taxon>
        <taxon>Ascomycota</taxon>
        <taxon>Pezizomycotina</taxon>
        <taxon>Sordariomycetes</taxon>
        <taxon>Sordariomycetidae</taxon>
        <taxon>Sordariales</taxon>
        <taxon>Lasiosphaeriaceae</taxon>
        <taxon>Bombardia</taxon>
    </lineage>
</organism>
<evidence type="ECO:0000313" key="1">
    <source>
        <dbReference type="EMBL" id="KAK0610562.1"/>
    </source>
</evidence>
<evidence type="ECO:0000313" key="2">
    <source>
        <dbReference type="Proteomes" id="UP001174934"/>
    </source>
</evidence>
<comment type="caution">
    <text evidence="1">The sequence shown here is derived from an EMBL/GenBank/DDBJ whole genome shotgun (WGS) entry which is preliminary data.</text>
</comment>
<name>A0AA39TRS1_9PEZI</name>
<accession>A0AA39TRS1</accession>
<sequence>MARQQTSSSPFTVAFGESRNMSQRLVQWGSYVSAFVGISPGLPTLATEASTHQSSCSPDGGTCKMRARLLHAFAGSSADKASQTPDHINIQGQLIPDKLSSPDLIDLFCMGFFDSSAVVLVSQRSQCTHLPHNRRNMKKEHEARSRKQEAGSRSAVALSLLYSYFDPFPLPHHQYHLFPGLLVRALLARLGAPSQRWVMAREW</sequence>
<proteinExistence type="predicted"/>
<gene>
    <name evidence="1" type="ORF">B0T17DRAFT_544911</name>
</gene>